<dbReference type="Proteomes" id="UP000325577">
    <property type="component" value="Linkage Group LG3"/>
</dbReference>
<proteinExistence type="predicted"/>
<evidence type="ECO:0000313" key="2">
    <source>
        <dbReference type="Proteomes" id="UP000325577"/>
    </source>
</evidence>
<accession>A0A5J5A8T7</accession>
<organism evidence="1 2">
    <name type="scientific">Nyssa sinensis</name>
    <dbReference type="NCBI Taxonomy" id="561372"/>
    <lineage>
        <taxon>Eukaryota</taxon>
        <taxon>Viridiplantae</taxon>
        <taxon>Streptophyta</taxon>
        <taxon>Embryophyta</taxon>
        <taxon>Tracheophyta</taxon>
        <taxon>Spermatophyta</taxon>
        <taxon>Magnoliopsida</taxon>
        <taxon>eudicotyledons</taxon>
        <taxon>Gunneridae</taxon>
        <taxon>Pentapetalae</taxon>
        <taxon>asterids</taxon>
        <taxon>Cornales</taxon>
        <taxon>Nyssaceae</taxon>
        <taxon>Nyssa</taxon>
    </lineage>
</organism>
<sequence length="96" mass="10410">MSLAPYSDGFGVEAGVKGCNHGSFAAAEALMVGWQWQSEEHEAAALGKRKERRRDYANEILLPWRPLISLDNTRTCLTALASENRSSGASISRGVS</sequence>
<protein>
    <submittedName>
        <fullName evidence="1">Uncharacterized protein</fullName>
    </submittedName>
</protein>
<name>A0A5J5A8T7_9ASTE</name>
<reference evidence="1 2" key="1">
    <citation type="submission" date="2019-09" db="EMBL/GenBank/DDBJ databases">
        <title>A chromosome-level genome assembly of the Chinese tupelo Nyssa sinensis.</title>
        <authorList>
            <person name="Yang X."/>
            <person name="Kang M."/>
            <person name="Yang Y."/>
            <person name="Xiong H."/>
            <person name="Wang M."/>
            <person name="Zhang Z."/>
            <person name="Wang Z."/>
            <person name="Wu H."/>
            <person name="Ma T."/>
            <person name="Liu J."/>
            <person name="Xi Z."/>
        </authorList>
    </citation>
    <scope>NUCLEOTIDE SEQUENCE [LARGE SCALE GENOMIC DNA]</scope>
    <source>
        <strain evidence="1">J267</strain>
        <tissue evidence="1">Leaf</tissue>
    </source>
</reference>
<dbReference type="AlphaFoldDB" id="A0A5J5A8T7"/>
<dbReference type="EMBL" id="CM018046">
    <property type="protein sequence ID" value="KAA8526920.1"/>
    <property type="molecule type" value="Genomic_DNA"/>
</dbReference>
<gene>
    <name evidence="1" type="ORF">F0562_008851</name>
</gene>
<keyword evidence="2" id="KW-1185">Reference proteome</keyword>
<evidence type="ECO:0000313" key="1">
    <source>
        <dbReference type="EMBL" id="KAA8526920.1"/>
    </source>
</evidence>